<comment type="function">
    <text evidence="7">Single strand-specific metallo-endoribonuclease involved in late-stage 70S ribosome quality control and in maturation of the 3' terminus of the 16S rRNA.</text>
</comment>
<keyword evidence="2 7" id="KW-0540">Nuclease</keyword>
<keyword evidence="4 7" id="KW-0255">Endonuclease</keyword>
<reference evidence="9" key="1">
    <citation type="submission" date="2016-11" db="EMBL/GenBank/DDBJ databases">
        <authorList>
            <person name="Varghese N."/>
            <person name="Submissions S."/>
        </authorList>
    </citation>
    <scope>NUCLEOTIDE SEQUENCE [LARGE SCALE GENOMIC DNA]</scope>
    <source>
        <strain evidence="9">DSM 22623</strain>
    </source>
</reference>
<comment type="cofactor">
    <cofactor evidence="7">
        <name>Zn(2+)</name>
        <dbReference type="ChEBI" id="CHEBI:29105"/>
    </cofactor>
    <text evidence="7">Binds 1 zinc ion.</text>
</comment>
<dbReference type="NCBIfam" id="TIGR00043">
    <property type="entry name" value="rRNA maturation RNase YbeY"/>
    <property type="match status" value="1"/>
</dbReference>
<evidence type="ECO:0000256" key="7">
    <source>
        <dbReference type="HAMAP-Rule" id="MF_00009"/>
    </source>
</evidence>
<dbReference type="GO" id="GO:0008270">
    <property type="term" value="F:zinc ion binding"/>
    <property type="evidence" value="ECO:0007669"/>
    <property type="project" value="UniProtKB-UniRule"/>
</dbReference>
<dbReference type="PANTHER" id="PTHR46986:SF1">
    <property type="entry name" value="ENDORIBONUCLEASE YBEY, CHLOROPLASTIC"/>
    <property type="match status" value="1"/>
</dbReference>
<dbReference type="RefSeq" id="WP_073316030.1">
    <property type="nucleotide sequence ID" value="NZ_FQYP01000004.1"/>
</dbReference>
<dbReference type="InterPro" id="IPR023091">
    <property type="entry name" value="MetalPrtase_cat_dom_sf_prd"/>
</dbReference>
<dbReference type="EC" id="3.1.-.-" evidence="7"/>
<evidence type="ECO:0000256" key="2">
    <source>
        <dbReference type="ARBA" id="ARBA00022722"/>
    </source>
</evidence>
<dbReference type="EMBL" id="FQYP01000004">
    <property type="protein sequence ID" value="SHI95288.1"/>
    <property type="molecule type" value="Genomic_DNA"/>
</dbReference>
<evidence type="ECO:0000256" key="5">
    <source>
        <dbReference type="ARBA" id="ARBA00022801"/>
    </source>
</evidence>
<dbReference type="OrthoDB" id="9811984at2"/>
<dbReference type="SUPFAM" id="SSF55486">
    <property type="entry name" value="Metalloproteases ('zincins'), catalytic domain"/>
    <property type="match status" value="1"/>
</dbReference>
<dbReference type="GO" id="GO:0004521">
    <property type="term" value="F:RNA endonuclease activity"/>
    <property type="evidence" value="ECO:0007669"/>
    <property type="project" value="UniProtKB-UniRule"/>
</dbReference>
<dbReference type="AlphaFoldDB" id="A0A1M6FC30"/>
<keyword evidence="3 7" id="KW-0479">Metal-binding</keyword>
<name>A0A1M6FC30_9FLAO</name>
<keyword evidence="7" id="KW-0963">Cytoplasm</keyword>
<evidence type="ECO:0000256" key="3">
    <source>
        <dbReference type="ARBA" id="ARBA00022723"/>
    </source>
</evidence>
<accession>A0A1M6FC30</accession>
<dbReference type="STRING" id="570521.SAMN04488508_104205"/>
<feature type="binding site" evidence="7">
    <location>
        <position position="109"/>
    </location>
    <ligand>
        <name>Zn(2+)</name>
        <dbReference type="ChEBI" id="CHEBI:29105"/>
        <note>catalytic</note>
    </ligand>
</feature>
<dbReference type="GO" id="GO:0006364">
    <property type="term" value="P:rRNA processing"/>
    <property type="evidence" value="ECO:0007669"/>
    <property type="project" value="UniProtKB-UniRule"/>
</dbReference>
<dbReference type="Proteomes" id="UP000184432">
    <property type="component" value="Unassembled WGS sequence"/>
</dbReference>
<evidence type="ECO:0000256" key="1">
    <source>
        <dbReference type="ARBA" id="ARBA00010875"/>
    </source>
</evidence>
<dbReference type="HAMAP" id="MF_00009">
    <property type="entry name" value="Endoribonucl_YbeY"/>
    <property type="match status" value="1"/>
</dbReference>
<keyword evidence="7" id="KW-0698">rRNA processing</keyword>
<keyword evidence="5 7" id="KW-0378">Hydrolase</keyword>
<feature type="binding site" evidence="7">
    <location>
        <position position="105"/>
    </location>
    <ligand>
        <name>Zn(2+)</name>
        <dbReference type="ChEBI" id="CHEBI:29105"/>
        <note>catalytic</note>
    </ligand>
</feature>
<keyword evidence="6 7" id="KW-0862">Zinc</keyword>
<organism evidence="8 9">
    <name type="scientific">Aquimarina spongiae</name>
    <dbReference type="NCBI Taxonomy" id="570521"/>
    <lineage>
        <taxon>Bacteria</taxon>
        <taxon>Pseudomonadati</taxon>
        <taxon>Bacteroidota</taxon>
        <taxon>Flavobacteriia</taxon>
        <taxon>Flavobacteriales</taxon>
        <taxon>Flavobacteriaceae</taxon>
        <taxon>Aquimarina</taxon>
    </lineage>
</organism>
<evidence type="ECO:0000313" key="8">
    <source>
        <dbReference type="EMBL" id="SHI95288.1"/>
    </source>
</evidence>
<dbReference type="Gene3D" id="3.40.390.30">
    <property type="entry name" value="Metalloproteases ('zincins'), catalytic domain"/>
    <property type="match status" value="1"/>
</dbReference>
<dbReference type="GO" id="GO:0004222">
    <property type="term" value="F:metalloendopeptidase activity"/>
    <property type="evidence" value="ECO:0007669"/>
    <property type="project" value="InterPro"/>
</dbReference>
<protein>
    <recommendedName>
        <fullName evidence="7">Endoribonuclease YbeY</fullName>
        <ecNumber evidence="7">3.1.-.-</ecNumber>
    </recommendedName>
</protein>
<evidence type="ECO:0000256" key="4">
    <source>
        <dbReference type="ARBA" id="ARBA00022759"/>
    </source>
</evidence>
<sequence>MINFYYETVVGHLNEPKLMGWLNAVASSEDTSIGEISYIFCDDEYLLEINKKFLNHHTYTDIISFDDTIGNLLNGDIFISHERVVDNAKNYDVSVEEELRRVMVHGLLHLCGFKDKTDKEASLMRQKEDEKLRMFHVEHPKL</sequence>
<feature type="binding site" evidence="7">
    <location>
        <position position="115"/>
    </location>
    <ligand>
        <name>Zn(2+)</name>
        <dbReference type="ChEBI" id="CHEBI:29105"/>
        <note>catalytic</note>
    </ligand>
</feature>
<evidence type="ECO:0000256" key="6">
    <source>
        <dbReference type="ARBA" id="ARBA00022833"/>
    </source>
</evidence>
<keyword evidence="7" id="KW-0690">Ribosome biogenesis</keyword>
<evidence type="ECO:0000313" key="9">
    <source>
        <dbReference type="Proteomes" id="UP000184432"/>
    </source>
</evidence>
<dbReference type="GO" id="GO:0005737">
    <property type="term" value="C:cytoplasm"/>
    <property type="evidence" value="ECO:0007669"/>
    <property type="project" value="UniProtKB-SubCell"/>
</dbReference>
<gene>
    <name evidence="7" type="primary">ybeY</name>
    <name evidence="8" type="ORF">SAMN04488508_104205</name>
</gene>
<keyword evidence="9" id="KW-1185">Reference proteome</keyword>
<dbReference type="Pfam" id="PF02130">
    <property type="entry name" value="YbeY"/>
    <property type="match status" value="1"/>
</dbReference>
<comment type="similarity">
    <text evidence="1 7">Belongs to the endoribonuclease YbeY family.</text>
</comment>
<comment type="subcellular location">
    <subcellularLocation>
        <location evidence="7">Cytoplasm</location>
    </subcellularLocation>
</comment>
<dbReference type="PANTHER" id="PTHR46986">
    <property type="entry name" value="ENDORIBONUCLEASE YBEY, CHLOROPLASTIC"/>
    <property type="match status" value="1"/>
</dbReference>
<proteinExistence type="inferred from homology"/>
<dbReference type="InterPro" id="IPR002036">
    <property type="entry name" value="YbeY"/>
</dbReference>